<reference evidence="1" key="2">
    <citation type="submission" date="2020-11" db="EMBL/GenBank/DDBJ databases">
        <authorList>
            <person name="McCartney M.A."/>
            <person name="Auch B."/>
            <person name="Kono T."/>
            <person name="Mallez S."/>
            <person name="Becker A."/>
            <person name="Gohl D.M."/>
            <person name="Silverstein K.A.T."/>
            <person name="Koren S."/>
            <person name="Bechman K.B."/>
            <person name="Herman A."/>
            <person name="Abrahante J.E."/>
            <person name="Garbe J."/>
        </authorList>
    </citation>
    <scope>NUCLEOTIDE SEQUENCE</scope>
    <source>
        <strain evidence="1">Duluth1</strain>
        <tissue evidence="1">Whole animal</tissue>
    </source>
</reference>
<reference evidence="1" key="1">
    <citation type="journal article" date="2019" name="bioRxiv">
        <title>The Genome of the Zebra Mussel, Dreissena polymorpha: A Resource for Invasive Species Research.</title>
        <authorList>
            <person name="McCartney M.A."/>
            <person name="Auch B."/>
            <person name="Kono T."/>
            <person name="Mallez S."/>
            <person name="Zhang Y."/>
            <person name="Obille A."/>
            <person name="Becker A."/>
            <person name="Abrahante J.E."/>
            <person name="Garbe J."/>
            <person name="Badalamenti J.P."/>
            <person name="Herman A."/>
            <person name="Mangelson H."/>
            <person name="Liachko I."/>
            <person name="Sullivan S."/>
            <person name="Sone E.D."/>
            <person name="Koren S."/>
            <person name="Silverstein K.A.T."/>
            <person name="Beckman K.B."/>
            <person name="Gohl D.M."/>
        </authorList>
    </citation>
    <scope>NUCLEOTIDE SEQUENCE</scope>
    <source>
        <strain evidence="1">Duluth1</strain>
        <tissue evidence="1">Whole animal</tissue>
    </source>
</reference>
<sequence>MAIAGKNPSANKIASIVAAYANLINARNEKLSAGHRLTTVVSIKGHLDDSVSSRVGTSTFFKDKDLCWG</sequence>
<name>A0A9D4QZ35_DREPO</name>
<gene>
    <name evidence="1" type="ORF">DPMN_089655</name>
</gene>
<accession>A0A9D4QZ35</accession>
<evidence type="ECO:0000313" key="1">
    <source>
        <dbReference type="EMBL" id="KAH3847335.1"/>
    </source>
</evidence>
<evidence type="ECO:0000313" key="2">
    <source>
        <dbReference type="Proteomes" id="UP000828390"/>
    </source>
</evidence>
<proteinExistence type="predicted"/>
<organism evidence="1 2">
    <name type="scientific">Dreissena polymorpha</name>
    <name type="common">Zebra mussel</name>
    <name type="synonym">Mytilus polymorpha</name>
    <dbReference type="NCBI Taxonomy" id="45954"/>
    <lineage>
        <taxon>Eukaryota</taxon>
        <taxon>Metazoa</taxon>
        <taxon>Spiralia</taxon>
        <taxon>Lophotrochozoa</taxon>
        <taxon>Mollusca</taxon>
        <taxon>Bivalvia</taxon>
        <taxon>Autobranchia</taxon>
        <taxon>Heteroconchia</taxon>
        <taxon>Euheterodonta</taxon>
        <taxon>Imparidentia</taxon>
        <taxon>Neoheterodontei</taxon>
        <taxon>Myida</taxon>
        <taxon>Dreissenoidea</taxon>
        <taxon>Dreissenidae</taxon>
        <taxon>Dreissena</taxon>
    </lineage>
</organism>
<dbReference type="EMBL" id="JAIWYP010000003">
    <property type="protein sequence ID" value="KAH3847335.1"/>
    <property type="molecule type" value="Genomic_DNA"/>
</dbReference>
<dbReference type="Proteomes" id="UP000828390">
    <property type="component" value="Unassembled WGS sequence"/>
</dbReference>
<comment type="caution">
    <text evidence="1">The sequence shown here is derived from an EMBL/GenBank/DDBJ whole genome shotgun (WGS) entry which is preliminary data.</text>
</comment>
<dbReference type="AlphaFoldDB" id="A0A9D4QZ35"/>
<protein>
    <submittedName>
        <fullName evidence="1">Uncharacterized protein</fullName>
    </submittedName>
</protein>
<keyword evidence="2" id="KW-1185">Reference proteome</keyword>